<name>A0A3P4B5B1_9BURK</name>
<evidence type="ECO:0000313" key="2">
    <source>
        <dbReference type="EMBL" id="VCU71483.1"/>
    </source>
</evidence>
<dbReference type="InterPro" id="IPR002925">
    <property type="entry name" value="Dienelactn_hydro"/>
</dbReference>
<dbReference type="Gene3D" id="3.40.50.1820">
    <property type="entry name" value="alpha/beta hydrolase"/>
    <property type="match status" value="1"/>
</dbReference>
<dbReference type="InterPro" id="IPR029058">
    <property type="entry name" value="AB_hydrolase_fold"/>
</dbReference>
<keyword evidence="3" id="KW-1185">Reference proteome</keyword>
<proteinExistence type="predicted"/>
<dbReference type="EC" id="3.1.1.45" evidence="2"/>
<dbReference type="EMBL" id="UWPJ01000027">
    <property type="protein sequence ID" value="VCU71483.1"/>
    <property type="molecule type" value="Genomic_DNA"/>
</dbReference>
<dbReference type="Pfam" id="PF01738">
    <property type="entry name" value="DLH"/>
    <property type="match status" value="1"/>
</dbReference>
<dbReference type="Proteomes" id="UP000277294">
    <property type="component" value="Unassembled WGS sequence"/>
</dbReference>
<keyword evidence="2" id="KW-0378">Hydrolase</keyword>
<gene>
    <name evidence="2" type="primary">clcD_6</name>
    <name evidence="2" type="ORF">PIGHUM_03568</name>
</gene>
<dbReference type="PANTHER" id="PTHR46623">
    <property type="entry name" value="CARBOXYMETHYLENEBUTENOLIDASE-RELATED"/>
    <property type="match status" value="1"/>
</dbReference>
<reference evidence="2 3" key="1">
    <citation type="submission" date="2018-10" db="EMBL/GenBank/DDBJ databases">
        <authorList>
            <person name="Criscuolo A."/>
        </authorList>
    </citation>
    <scope>NUCLEOTIDE SEQUENCE [LARGE SCALE GENOMIC DNA]</scope>
    <source>
        <strain evidence="2">DnA1</strain>
    </source>
</reference>
<dbReference type="AlphaFoldDB" id="A0A3P4B5B1"/>
<organism evidence="2 3">
    <name type="scientific">Pigmentiphaga humi</name>
    <dbReference type="NCBI Taxonomy" id="2478468"/>
    <lineage>
        <taxon>Bacteria</taxon>
        <taxon>Pseudomonadati</taxon>
        <taxon>Pseudomonadota</taxon>
        <taxon>Betaproteobacteria</taxon>
        <taxon>Burkholderiales</taxon>
        <taxon>Alcaligenaceae</taxon>
        <taxon>Pigmentiphaga</taxon>
    </lineage>
</organism>
<dbReference type="GO" id="GO:0008806">
    <property type="term" value="F:carboxymethylenebutenolidase activity"/>
    <property type="evidence" value="ECO:0007669"/>
    <property type="project" value="UniProtKB-EC"/>
</dbReference>
<dbReference type="RefSeq" id="WP_124081077.1">
    <property type="nucleotide sequence ID" value="NZ_UWPJ01000027.1"/>
</dbReference>
<accession>A0A3P4B5B1</accession>
<protein>
    <submittedName>
        <fullName evidence="2">Carboxymethylenebutenolidase</fullName>
        <ecNumber evidence="2">3.1.1.45</ecNumber>
    </submittedName>
</protein>
<evidence type="ECO:0000259" key="1">
    <source>
        <dbReference type="Pfam" id="PF01738"/>
    </source>
</evidence>
<sequence length="233" mass="24544">MTFNATLTLPDGSMGLHAAGPDDAGAPALVVLQEIFGVNAAIRQTVAHYAAHGYRAVAPDLFWRQRPGIELDPDDEAGHAAAMEAAQAYGKQPDAAMADLAALVEMLKQRHGTVGVVGYCLGGRMAFLAWLQLDVDAVVSYYGVGLDQLVGRTGAQATPLQMHVGTNDPLIPAAVRESVAAALGGRDAVSLHLYENAGHAFARRGGKTRLAQAAELADQRALAFLDRHLKEQA</sequence>
<dbReference type="OrthoDB" id="62567at2"/>
<dbReference type="SUPFAM" id="SSF53474">
    <property type="entry name" value="alpha/beta-Hydrolases"/>
    <property type="match status" value="1"/>
</dbReference>
<evidence type="ECO:0000313" key="3">
    <source>
        <dbReference type="Proteomes" id="UP000277294"/>
    </source>
</evidence>
<dbReference type="PANTHER" id="PTHR46623:SF6">
    <property type="entry name" value="ALPHA_BETA-HYDROLASES SUPERFAMILY PROTEIN"/>
    <property type="match status" value="1"/>
</dbReference>
<feature type="domain" description="Dienelactone hydrolase" evidence="1">
    <location>
        <begin position="18"/>
        <end position="228"/>
    </location>
</feature>
<dbReference type="InterPro" id="IPR051049">
    <property type="entry name" value="Dienelactone_hydrolase-like"/>
</dbReference>